<gene>
    <name evidence="1" type="ORF">CLV40_12734</name>
</gene>
<dbReference type="AlphaFoldDB" id="A0A2S6GE45"/>
<dbReference type="Pfam" id="PF25680">
    <property type="entry name" value="Mom"/>
    <property type="match status" value="1"/>
</dbReference>
<accession>A0A2S6GE45</accession>
<protein>
    <submittedName>
        <fullName evidence="1">Uncharacterized protein</fullName>
    </submittedName>
</protein>
<dbReference type="EMBL" id="PTIX01000027">
    <property type="protein sequence ID" value="PPK63507.1"/>
    <property type="molecule type" value="Genomic_DNA"/>
</dbReference>
<proteinExistence type="predicted"/>
<evidence type="ECO:0000313" key="1">
    <source>
        <dbReference type="EMBL" id="PPK63507.1"/>
    </source>
</evidence>
<sequence>MRVALTDHAAPVTQMIAATLRQLRAASPGLRLVVSFADTTQGHHGGIYQAGNWIYSGTTDPQTLSYIVHGREIHGRSLRHLAAARDPDETAEAFVRRTIDPQVRAIKTPTLKHRYLYPLDKAMRRQLRARARPYPPRLEVNARA</sequence>
<evidence type="ECO:0000313" key="2">
    <source>
        <dbReference type="Proteomes" id="UP000239203"/>
    </source>
</evidence>
<dbReference type="Proteomes" id="UP000239203">
    <property type="component" value="Unassembled WGS sequence"/>
</dbReference>
<comment type="caution">
    <text evidence="1">The sequence shown here is derived from an EMBL/GenBank/DDBJ whole genome shotgun (WGS) entry which is preliminary data.</text>
</comment>
<organism evidence="1 2">
    <name type="scientific">Actinokineospora auranticolor</name>
    <dbReference type="NCBI Taxonomy" id="155976"/>
    <lineage>
        <taxon>Bacteria</taxon>
        <taxon>Bacillati</taxon>
        <taxon>Actinomycetota</taxon>
        <taxon>Actinomycetes</taxon>
        <taxon>Pseudonocardiales</taxon>
        <taxon>Pseudonocardiaceae</taxon>
        <taxon>Actinokineospora</taxon>
    </lineage>
</organism>
<keyword evidence="2" id="KW-1185">Reference proteome</keyword>
<name>A0A2S6GE45_9PSEU</name>
<dbReference type="InterPro" id="IPR057895">
    <property type="entry name" value="Mom"/>
</dbReference>
<reference evidence="1 2" key="1">
    <citation type="submission" date="2018-02" db="EMBL/GenBank/DDBJ databases">
        <title>Genomic Encyclopedia of Archaeal and Bacterial Type Strains, Phase II (KMG-II): from individual species to whole genera.</title>
        <authorList>
            <person name="Goeker M."/>
        </authorList>
    </citation>
    <scope>NUCLEOTIDE SEQUENCE [LARGE SCALE GENOMIC DNA]</scope>
    <source>
        <strain evidence="1 2">YU 961-1</strain>
    </source>
</reference>